<evidence type="ECO:0000256" key="15">
    <source>
        <dbReference type="ARBA" id="ARBA00023329"/>
    </source>
</evidence>
<feature type="transmembrane region" description="Helical" evidence="22">
    <location>
        <begin position="228"/>
        <end position="251"/>
    </location>
</feature>
<dbReference type="KEGG" id="gsh:117355394"/>
<dbReference type="GO" id="GO:0015297">
    <property type="term" value="F:antiporter activity"/>
    <property type="evidence" value="ECO:0007669"/>
    <property type="project" value="UniProtKB-KW"/>
</dbReference>
<dbReference type="SUPFAM" id="SSF160240">
    <property type="entry name" value="Cation efflux protein cytoplasmic domain-like"/>
    <property type="match status" value="1"/>
</dbReference>
<keyword evidence="10" id="KW-0862">Zinc</keyword>
<keyword evidence="11" id="KW-0864">Zinc transport</keyword>
<evidence type="ECO:0000256" key="1">
    <source>
        <dbReference type="ARBA" id="ARBA00004638"/>
    </source>
</evidence>
<accession>A0A6P8PMZ3</accession>
<reference evidence="26" key="1">
    <citation type="submission" date="2025-08" db="UniProtKB">
        <authorList>
            <consortium name="RefSeq"/>
        </authorList>
    </citation>
    <scope>IDENTIFICATION</scope>
</reference>
<feature type="domain" description="Cation efflux protein transmembrane" evidence="23">
    <location>
        <begin position="73"/>
        <end position="286"/>
    </location>
</feature>
<comment type="catalytic activity">
    <reaction evidence="20">
        <text>Zn(2+)(in) + 2 H(+)(out) = Zn(2+)(out) + 2 H(+)(in)</text>
        <dbReference type="Rhea" id="RHEA:72627"/>
        <dbReference type="ChEBI" id="CHEBI:15378"/>
        <dbReference type="ChEBI" id="CHEBI:29105"/>
    </reaction>
</comment>
<evidence type="ECO:0000256" key="19">
    <source>
        <dbReference type="ARBA" id="ARBA00042037"/>
    </source>
</evidence>
<evidence type="ECO:0000256" key="12">
    <source>
        <dbReference type="ARBA" id="ARBA00022989"/>
    </source>
</evidence>
<evidence type="ECO:0000313" key="25">
    <source>
        <dbReference type="Proteomes" id="UP000515159"/>
    </source>
</evidence>
<feature type="region of interest" description="Disordered" evidence="21">
    <location>
        <begin position="27"/>
        <end position="51"/>
    </location>
</feature>
<dbReference type="GeneID" id="117355394"/>
<evidence type="ECO:0000256" key="17">
    <source>
        <dbReference type="ARBA" id="ARBA00037214"/>
    </source>
</evidence>
<sequence>MKGPEKAYLVSERAIKMYSIAENSFGSAPEQNRANEEKLSDEDVSQSNGSYHCHNTKAREIRKMEHNQAKQKLYIASAVCLTFMITEIVGGYIAGSLAVMADAAHLLVDLTSFLISLSSLWISSKPATKRLNFGWHRAEILGALLSMIVIWVMTGVLVYLASERMLHPNYKIEGKTMLITSVCALIANVILGLILHQRGHGHSHGASTNEQSSSSEHRLQANSSVRAAFIHAIGDLFQSISVVISALIIFFKPEYKLADPICTFVFSVFILGTTITTLRATLVVLMEGTPQGINYNAVKKKILEVNGVSAVHCLHLWALTMNQVILSAHVVIGDATDPKQILKVITRVVYDNFIFHSVTIQVEQQVDQKPDCISCQDPID</sequence>
<evidence type="ECO:0000256" key="5">
    <source>
        <dbReference type="ARBA" id="ARBA00022448"/>
    </source>
</evidence>
<dbReference type="InterPro" id="IPR027469">
    <property type="entry name" value="Cation_efflux_TMD_sf"/>
</dbReference>
<dbReference type="Pfam" id="PF01545">
    <property type="entry name" value="Cation_efflux"/>
    <property type="match status" value="1"/>
</dbReference>
<dbReference type="Pfam" id="PF16916">
    <property type="entry name" value="ZT_dimer"/>
    <property type="match status" value="1"/>
</dbReference>
<evidence type="ECO:0000256" key="21">
    <source>
        <dbReference type="SAM" id="MobiDB-lite"/>
    </source>
</evidence>
<dbReference type="PANTHER" id="PTHR11562">
    <property type="entry name" value="CATION EFFLUX PROTEIN/ ZINC TRANSPORTER"/>
    <property type="match status" value="1"/>
</dbReference>
<keyword evidence="14 22" id="KW-0472">Membrane</keyword>
<dbReference type="InterPro" id="IPR036837">
    <property type="entry name" value="Cation_efflux_CTD_sf"/>
</dbReference>
<keyword evidence="15" id="KW-0968">Cytoplasmic vesicle</keyword>
<gene>
    <name evidence="26" type="primary">SLC30A8</name>
</gene>
<dbReference type="GO" id="GO:0010043">
    <property type="term" value="P:response to zinc ion"/>
    <property type="evidence" value="ECO:0007669"/>
    <property type="project" value="TreeGrafter"/>
</dbReference>
<dbReference type="PANTHER" id="PTHR11562:SF37">
    <property type="entry name" value="PROTON-COUPLED ZINC ANTIPORTER SLC30A8"/>
    <property type="match status" value="1"/>
</dbReference>
<evidence type="ECO:0000256" key="22">
    <source>
        <dbReference type="SAM" id="Phobius"/>
    </source>
</evidence>
<dbReference type="Proteomes" id="UP000515159">
    <property type="component" value="Chromosome 2"/>
</dbReference>
<keyword evidence="9" id="KW-0479">Metal-binding</keyword>
<feature type="transmembrane region" description="Helical" evidence="22">
    <location>
        <begin position="143"/>
        <end position="162"/>
    </location>
</feature>
<dbReference type="AlphaFoldDB" id="A0A6P8PMZ3"/>
<keyword evidence="13" id="KW-0406">Ion transport</keyword>
<comment type="subunit">
    <text evidence="4">Homodimer.</text>
</comment>
<dbReference type="GO" id="GO:0005385">
    <property type="term" value="F:zinc ion transmembrane transporter activity"/>
    <property type="evidence" value="ECO:0007669"/>
    <property type="project" value="TreeGrafter"/>
</dbReference>
<keyword evidence="7" id="KW-1003">Cell membrane</keyword>
<evidence type="ECO:0000256" key="10">
    <source>
        <dbReference type="ARBA" id="ARBA00022833"/>
    </source>
</evidence>
<keyword evidence="12 22" id="KW-1133">Transmembrane helix</keyword>
<dbReference type="InterPro" id="IPR002524">
    <property type="entry name" value="Cation_efflux"/>
</dbReference>
<dbReference type="FunFam" id="1.20.1510.10:FF:000002">
    <property type="entry name" value="zinc transporter 3 isoform X1"/>
    <property type="match status" value="1"/>
</dbReference>
<evidence type="ECO:0000256" key="4">
    <source>
        <dbReference type="ARBA" id="ARBA00011738"/>
    </source>
</evidence>
<evidence type="ECO:0000256" key="9">
    <source>
        <dbReference type="ARBA" id="ARBA00022723"/>
    </source>
</evidence>
<keyword evidence="5" id="KW-0813">Transport</keyword>
<dbReference type="GO" id="GO:0030073">
    <property type="term" value="P:insulin secretion"/>
    <property type="evidence" value="ECO:0007669"/>
    <property type="project" value="TreeGrafter"/>
</dbReference>
<feature type="transmembrane region" description="Helical" evidence="22">
    <location>
        <begin position="73"/>
        <end position="97"/>
    </location>
</feature>
<dbReference type="NCBIfam" id="TIGR01297">
    <property type="entry name" value="CDF"/>
    <property type="match status" value="1"/>
</dbReference>
<evidence type="ECO:0000256" key="13">
    <source>
        <dbReference type="ARBA" id="ARBA00023065"/>
    </source>
</evidence>
<evidence type="ECO:0000256" key="2">
    <source>
        <dbReference type="ARBA" id="ARBA00004651"/>
    </source>
</evidence>
<evidence type="ECO:0000256" key="6">
    <source>
        <dbReference type="ARBA" id="ARBA00022449"/>
    </source>
</evidence>
<dbReference type="GO" id="GO:0005886">
    <property type="term" value="C:plasma membrane"/>
    <property type="evidence" value="ECO:0007669"/>
    <property type="project" value="UniProtKB-SubCell"/>
</dbReference>
<dbReference type="SUPFAM" id="SSF161111">
    <property type="entry name" value="Cation efflux protein transmembrane domain-like"/>
    <property type="match status" value="1"/>
</dbReference>
<dbReference type="FunCoup" id="A0A6P8PMZ3">
    <property type="interactions" value="41"/>
</dbReference>
<dbReference type="OrthoDB" id="9944568at2759"/>
<dbReference type="GO" id="GO:0046872">
    <property type="term" value="F:metal ion binding"/>
    <property type="evidence" value="ECO:0007669"/>
    <property type="project" value="UniProtKB-KW"/>
</dbReference>
<dbReference type="CTD" id="169026"/>
<keyword evidence="6" id="KW-0050">Antiport</keyword>
<evidence type="ECO:0000256" key="16">
    <source>
        <dbReference type="ARBA" id="ARBA00033403"/>
    </source>
</evidence>
<dbReference type="Gene3D" id="1.20.1510.10">
    <property type="entry name" value="Cation efflux protein transmembrane domain"/>
    <property type="match status" value="1"/>
</dbReference>
<proteinExistence type="inferred from homology"/>
<evidence type="ECO:0000259" key="23">
    <source>
        <dbReference type="Pfam" id="PF01545"/>
    </source>
</evidence>
<name>A0A6P8PMZ3_GEOSA</name>
<feature type="transmembrane region" description="Helical" evidence="22">
    <location>
        <begin position="177"/>
        <end position="195"/>
    </location>
</feature>
<dbReference type="InterPro" id="IPR050681">
    <property type="entry name" value="CDF/SLC30A"/>
</dbReference>
<evidence type="ECO:0000256" key="7">
    <source>
        <dbReference type="ARBA" id="ARBA00022475"/>
    </source>
</evidence>
<evidence type="ECO:0000256" key="11">
    <source>
        <dbReference type="ARBA" id="ARBA00022906"/>
    </source>
</evidence>
<dbReference type="GO" id="GO:0030658">
    <property type="term" value="C:transport vesicle membrane"/>
    <property type="evidence" value="ECO:0007669"/>
    <property type="project" value="UniProtKB-SubCell"/>
</dbReference>
<evidence type="ECO:0000256" key="20">
    <source>
        <dbReference type="ARBA" id="ARBA00048349"/>
    </source>
</evidence>
<comment type="subcellular location">
    <subcellularLocation>
        <location evidence="2">Cell membrane</location>
        <topology evidence="2">Multi-pass membrane protein</topology>
    </subcellularLocation>
    <subcellularLocation>
        <location evidence="1">Cytoplasmic vesicle</location>
        <location evidence="1">Secretory vesicle membrane</location>
        <topology evidence="1">Multi-pass membrane protein</topology>
    </subcellularLocation>
</comment>
<protein>
    <recommendedName>
        <fullName evidence="18">Proton-coupled zinc antiporter SLC30A8</fullName>
    </recommendedName>
    <alternativeName>
        <fullName evidence="16">Solute carrier family 30 member 8</fullName>
    </alternativeName>
    <alternativeName>
        <fullName evidence="19">Zinc transporter 8</fullName>
    </alternativeName>
</protein>
<evidence type="ECO:0000256" key="14">
    <source>
        <dbReference type="ARBA" id="ARBA00023136"/>
    </source>
</evidence>
<dbReference type="InParanoid" id="A0A6P8PMZ3"/>
<feature type="domain" description="Cation efflux protein cytoplasmic" evidence="24">
    <location>
        <begin position="290"/>
        <end position="364"/>
    </location>
</feature>
<feature type="transmembrane region" description="Helical" evidence="22">
    <location>
        <begin position="263"/>
        <end position="285"/>
    </location>
</feature>
<organism evidence="25 26">
    <name type="scientific">Geotrypetes seraphini</name>
    <name type="common">Gaboon caecilian</name>
    <name type="synonym">Caecilia seraphini</name>
    <dbReference type="NCBI Taxonomy" id="260995"/>
    <lineage>
        <taxon>Eukaryota</taxon>
        <taxon>Metazoa</taxon>
        <taxon>Chordata</taxon>
        <taxon>Craniata</taxon>
        <taxon>Vertebrata</taxon>
        <taxon>Euteleostomi</taxon>
        <taxon>Amphibia</taxon>
        <taxon>Gymnophiona</taxon>
        <taxon>Geotrypetes</taxon>
    </lineage>
</organism>
<evidence type="ECO:0000256" key="18">
    <source>
        <dbReference type="ARBA" id="ARBA00040844"/>
    </source>
</evidence>
<keyword evidence="8 22" id="KW-0812">Transmembrane</keyword>
<dbReference type="RefSeq" id="XP_033789777.1">
    <property type="nucleotide sequence ID" value="XM_033933886.1"/>
</dbReference>
<dbReference type="InterPro" id="IPR058533">
    <property type="entry name" value="Cation_efflux_TM"/>
</dbReference>
<evidence type="ECO:0000256" key="3">
    <source>
        <dbReference type="ARBA" id="ARBA00008873"/>
    </source>
</evidence>
<dbReference type="GO" id="GO:0009749">
    <property type="term" value="P:response to glucose"/>
    <property type="evidence" value="ECO:0007669"/>
    <property type="project" value="TreeGrafter"/>
</dbReference>
<evidence type="ECO:0000259" key="24">
    <source>
        <dbReference type="Pfam" id="PF16916"/>
    </source>
</evidence>
<evidence type="ECO:0000256" key="8">
    <source>
        <dbReference type="ARBA" id="ARBA00022692"/>
    </source>
</evidence>
<keyword evidence="25" id="KW-1185">Reference proteome</keyword>
<evidence type="ECO:0000313" key="26">
    <source>
        <dbReference type="RefSeq" id="XP_033789777.1"/>
    </source>
</evidence>
<dbReference type="InterPro" id="IPR027470">
    <property type="entry name" value="Cation_efflux_CTD"/>
</dbReference>
<comment type="similarity">
    <text evidence="3">Belongs to the cation diffusion facilitator (CDF) transporter (TC 2.A.4) family. SLC30A subfamily.</text>
</comment>
<comment type="function">
    <text evidence="17">Proton-coupled zinc ion antiporter mediating the entry of zinc into the lumen of pancreatic beta cell secretory granules, thereby regulating insulin secretion.</text>
</comment>
<feature type="transmembrane region" description="Helical" evidence="22">
    <location>
        <begin position="103"/>
        <end position="122"/>
    </location>
</feature>